<gene>
    <name evidence="1" type="ORF">PPRIM_AZ9-3.1.T0620045</name>
</gene>
<sequence>MNYYKKKLAVQNDEHLSLPQIQDYRSLSLNKEITCSTEDNCKKYFSFIYSNQTPSDRYQKKPQHMRNIERKNQMLKLQLKRVSPRRLQYETLEEIYFIRYKKII</sequence>
<dbReference type="EMBL" id="CAJJDM010000063">
    <property type="protein sequence ID" value="CAD8079477.1"/>
    <property type="molecule type" value="Genomic_DNA"/>
</dbReference>
<protein>
    <submittedName>
        <fullName evidence="1">Uncharacterized protein</fullName>
    </submittedName>
</protein>
<organism evidence="1 2">
    <name type="scientific">Paramecium primaurelia</name>
    <dbReference type="NCBI Taxonomy" id="5886"/>
    <lineage>
        <taxon>Eukaryota</taxon>
        <taxon>Sar</taxon>
        <taxon>Alveolata</taxon>
        <taxon>Ciliophora</taxon>
        <taxon>Intramacronucleata</taxon>
        <taxon>Oligohymenophorea</taxon>
        <taxon>Peniculida</taxon>
        <taxon>Parameciidae</taxon>
        <taxon>Paramecium</taxon>
    </lineage>
</organism>
<proteinExistence type="predicted"/>
<dbReference type="OMA" id="QHMRNIE"/>
<comment type="caution">
    <text evidence="1">The sequence shown here is derived from an EMBL/GenBank/DDBJ whole genome shotgun (WGS) entry which is preliminary data.</text>
</comment>
<reference evidence="1" key="1">
    <citation type="submission" date="2021-01" db="EMBL/GenBank/DDBJ databases">
        <authorList>
            <consortium name="Genoscope - CEA"/>
            <person name="William W."/>
        </authorList>
    </citation>
    <scope>NUCLEOTIDE SEQUENCE</scope>
</reference>
<evidence type="ECO:0000313" key="2">
    <source>
        <dbReference type="Proteomes" id="UP000688137"/>
    </source>
</evidence>
<keyword evidence="2" id="KW-1185">Reference proteome</keyword>
<dbReference type="Proteomes" id="UP000688137">
    <property type="component" value="Unassembled WGS sequence"/>
</dbReference>
<evidence type="ECO:0000313" key="1">
    <source>
        <dbReference type="EMBL" id="CAD8079477.1"/>
    </source>
</evidence>
<dbReference type="AlphaFoldDB" id="A0A8S1MGD9"/>
<accession>A0A8S1MGD9</accession>
<name>A0A8S1MGD9_PARPR</name>